<organism evidence="1">
    <name type="scientific">marine sediment metagenome</name>
    <dbReference type="NCBI Taxonomy" id="412755"/>
    <lineage>
        <taxon>unclassified sequences</taxon>
        <taxon>metagenomes</taxon>
        <taxon>ecological metagenomes</taxon>
    </lineage>
</organism>
<sequence length="149" mass="17337">MTWTNRARETQMCGCGAWEKIEAALERILSRKKGINFRHSENILCAWDNEMDYEVECANLCDLPAAIMELRDKVDSPKPEEREWREGDYVERLDSVDTRIKAGEVRVISEVVGEGRFRIWRKNPAEFHATKDSSWRNLTIEGEMAGEKE</sequence>
<dbReference type="EMBL" id="LAZR01000244">
    <property type="protein sequence ID" value="KKN79632.1"/>
    <property type="molecule type" value="Genomic_DNA"/>
</dbReference>
<protein>
    <submittedName>
        <fullName evidence="1">Uncharacterized protein</fullName>
    </submittedName>
</protein>
<proteinExistence type="predicted"/>
<dbReference type="AlphaFoldDB" id="A0A0F9TXE6"/>
<name>A0A0F9TXE6_9ZZZZ</name>
<reference evidence="1" key="1">
    <citation type="journal article" date="2015" name="Nature">
        <title>Complex archaea that bridge the gap between prokaryotes and eukaryotes.</title>
        <authorList>
            <person name="Spang A."/>
            <person name="Saw J.H."/>
            <person name="Jorgensen S.L."/>
            <person name="Zaremba-Niedzwiedzka K."/>
            <person name="Martijn J."/>
            <person name="Lind A.E."/>
            <person name="van Eijk R."/>
            <person name="Schleper C."/>
            <person name="Guy L."/>
            <person name="Ettema T.J."/>
        </authorList>
    </citation>
    <scope>NUCLEOTIDE SEQUENCE</scope>
</reference>
<accession>A0A0F9TXE6</accession>
<gene>
    <name evidence="1" type="ORF">LCGC14_0338360</name>
</gene>
<comment type="caution">
    <text evidence="1">The sequence shown here is derived from an EMBL/GenBank/DDBJ whole genome shotgun (WGS) entry which is preliminary data.</text>
</comment>
<evidence type="ECO:0000313" key="1">
    <source>
        <dbReference type="EMBL" id="KKN79632.1"/>
    </source>
</evidence>